<evidence type="ECO:0000256" key="2">
    <source>
        <dbReference type="ARBA" id="ARBA00022840"/>
    </source>
</evidence>
<name>A0A9W4SV27_9GLOM</name>
<dbReference type="Pfam" id="PF07714">
    <property type="entry name" value="PK_Tyr_Ser-Thr"/>
    <property type="match status" value="1"/>
</dbReference>
<evidence type="ECO:0000313" key="5">
    <source>
        <dbReference type="Proteomes" id="UP001153678"/>
    </source>
</evidence>
<dbReference type="InterPro" id="IPR051681">
    <property type="entry name" value="Ser/Thr_Kinases-Pseudokinases"/>
</dbReference>
<dbReference type="InterPro" id="IPR001245">
    <property type="entry name" value="Ser-Thr/Tyr_kinase_cat_dom"/>
</dbReference>
<keyword evidence="5" id="KW-1185">Reference proteome</keyword>
<dbReference type="OrthoDB" id="2213591at2759"/>
<evidence type="ECO:0000256" key="1">
    <source>
        <dbReference type="ARBA" id="ARBA00022741"/>
    </source>
</evidence>
<dbReference type="InterPro" id="IPR011009">
    <property type="entry name" value="Kinase-like_dom_sf"/>
</dbReference>
<dbReference type="EMBL" id="CAMKVN010002795">
    <property type="protein sequence ID" value="CAI2182639.1"/>
    <property type="molecule type" value="Genomic_DNA"/>
</dbReference>
<dbReference type="PROSITE" id="PS50011">
    <property type="entry name" value="PROTEIN_KINASE_DOM"/>
    <property type="match status" value="1"/>
</dbReference>
<comment type="caution">
    <text evidence="4">The sequence shown here is derived from an EMBL/GenBank/DDBJ whole genome shotgun (WGS) entry which is preliminary data.</text>
</comment>
<dbReference type="GO" id="GO:0005524">
    <property type="term" value="F:ATP binding"/>
    <property type="evidence" value="ECO:0007669"/>
    <property type="project" value="UniProtKB-KW"/>
</dbReference>
<dbReference type="Gene3D" id="1.10.510.10">
    <property type="entry name" value="Transferase(Phosphotransferase) domain 1"/>
    <property type="match status" value="1"/>
</dbReference>
<organism evidence="4 5">
    <name type="scientific">Funneliformis geosporum</name>
    <dbReference type="NCBI Taxonomy" id="1117311"/>
    <lineage>
        <taxon>Eukaryota</taxon>
        <taxon>Fungi</taxon>
        <taxon>Fungi incertae sedis</taxon>
        <taxon>Mucoromycota</taxon>
        <taxon>Glomeromycotina</taxon>
        <taxon>Glomeromycetes</taxon>
        <taxon>Glomerales</taxon>
        <taxon>Glomeraceae</taxon>
        <taxon>Funneliformis</taxon>
    </lineage>
</organism>
<dbReference type="PANTHER" id="PTHR44329:SF298">
    <property type="entry name" value="MIXED LINEAGE KINASE DOMAIN-LIKE PROTEIN"/>
    <property type="match status" value="1"/>
</dbReference>
<reference evidence="4" key="1">
    <citation type="submission" date="2022-08" db="EMBL/GenBank/DDBJ databases">
        <authorList>
            <person name="Kallberg Y."/>
            <person name="Tangrot J."/>
            <person name="Rosling A."/>
        </authorList>
    </citation>
    <scope>NUCLEOTIDE SEQUENCE</scope>
    <source>
        <strain evidence="4">Wild A</strain>
    </source>
</reference>
<dbReference type="SUPFAM" id="SSF56112">
    <property type="entry name" value="Protein kinase-like (PK-like)"/>
    <property type="match status" value="1"/>
</dbReference>
<evidence type="ECO:0000313" key="4">
    <source>
        <dbReference type="EMBL" id="CAI2182639.1"/>
    </source>
</evidence>
<dbReference type="Proteomes" id="UP001153678">
    <property type="component" value="Unassembled WGS sequence"/>
</dbReference>
<evidence type="ECO:0000259" key="3">
    <source>
        <dbReference type="PROSITE" id="PS50011"/>
    </source>
</evidence>
<accession>A0A9W4SV27</accession>
<sequence length="328" mass="37515">MIPNEFEKTRYYEQCIDEQEYIEHLRKEVHENAEKEGVTSPIKDDENSGVYVALKSLNDSSNIHQDFLDEVNPKTLNYMIALKEMKVGSLRSNLLIKKYNPNDKYGNLLHITTSLSALHGCNLFHGDFHSGNLLLQEQNRVFVSDLGLSRSPDHSKNPDAIYGVIPYMAPEVLLGKPYIKASDIYSLGIIMWEFTSGVPAYNDVSHDFHLSIEICQGLRPKIIENTIPEYVEIMKSCWDFDPNKRPSADDLVQRFKILVKRYPYSNNRVPVPENDLNIQNHPSSCYTSRKIEYSARINEIISQELSSKIIINQGGDDDEVVMINDELG</sequence>
<keyword evidence="2" id="KW-0067">ATP-binding</keyword>
<dbReference type="InterPro" id="IPR000719">
    <property type="entry name" value="Prot_kinase_dom"/>
</dbReference>
<proteinExistence type="predicted"/>
<feature type="domain" description="Protein kinase" evidence="3">
    <location>
        <begin position="1"/>
        <end position="265"/>
    </location>
</feature>
<dbReference type="AlphaFoldDB" id="A0A9W4SV27"/>
<dbReference type="GO" id="GO:0004674">
    <property type="term" value="F:protein serine/threonine kinase activity"/>
    <property type="evidence" value="ECO:0007669"/>
    <property type="project" value="TreeGrafter"/>
</dbReference>
<protein>
    <submittedName>
        <fullName evidence="4">18891_t:CDS:1</fullName>
    </submittedName>
</protein>
<gene>
    <name evidence="4" type="ORF">FWILDA_LOCUS10680</name>
</gene>
<dbReference type="PANTHER" id="PTHR44329">
    <property type="entry name" value="SERINE/THREONINE-PROTEIN KINASE TNNI3K-RELATED"/>
    <property type="match status" value="1"/>
</dbReference>
<keyword evidence="1" id="KW-0547">Nucleotide-binding</keyword>